<evidence type="ECO:0000313" key="14">
    <source>
        <dbReference type="Proteomes" id="UP000814078"/>
    </source>
</evidence>
<dbReference type="InterPro" id="IPR051085">
    <property type="entry name" value="MB_O-acyltransferase"/>
</dbReference>
<evidence type="ECO:0000256" key="6">
    <source>
        <dbReference type="ARBA" id="ARBA00022692"/>
    </source>
</evidence>
<dbReference type="PANTHER" id="PTHR13285:SF23">
    <property type="entry name" value="TEICHOIC ACID D-ALANYLTRANSFERASE"/>
    <property type="match status" value="1"/>
</dbReference>
<feature type="transmembrane region" description="Helical" evidence="12">
    <location>
        <begin position="20"/>
        <end position="40"/>
    </location>
</feature>
<keyword evidence="4 11" id="KW-1003">Cell membrane</keyword>
<evidence type="ECO:0000256" key="10">
    <source>
        <dbReference type="ARBA" id="ARBA00023315"/>
    </source>
</evidence>
<protein>
    <recommendedName>
        <fullName evidence="11">Probable alginate O-acetylase</fullName>
        <ecNumber evidence="11">2.3.1.-</ecNumber>
    </recommendedName>
</protein>
<comment type="pathway">
    <text evidence="2 11">Glycan biosynthesis; alginate biosynthesis.</text>
</comment>
<dbReference type="PIRSF" id="PIRSF016636">
    <property type="entry name" value="AlgI_DltB"/>
    <property type="match status" value="1"/>
</dbReference>
<evidence type="ECO:0000313" key="13">
    <source>
        <dbReference type="EMBL" id="MCF5318344.1"/>
    </source>
</evidence>
<evidence type="ECO:0000256" key="1">
    <source>
        <dbReference type="ARBA" id="ARBA00004429"/>
    </source>
</evidence>
<keyword evidence="10 11" id="KW-0012">Acyltransferase</keyword>
<dbReference type="Proteomes" id="UP000814078">
    <property type="component" value="Unassembled WGS sequence"/>
</dbReference>
<evidence type="ECO:0000256" key="4">
    <source>
        <dbReference type="ARBA" id="ARBA00022475"/>
    </source>
</evidence>
<feature type="transmembrane region" description="Helical" evidence="12">
    <location>
        <begin position="130"/>
        <end position="148"/>
    </location>
</feature>
<feature type="transmembrane region" description="Helical" evidence="12">
    <location>
        <begin position="368"/>
        <end position="385"/>
    </location>
</feature>
<dbReference type="RefSeq" id="WP_144407269.1">
    <property type="nucleotide sequence ID" value="NZ_CP007637.1"/>
</dbReference>
<feature type="transmembrane region" description="Helical" evidence="12">
    <location>
        <begin position="422"/>
        <end position="443"/>
    </location>
</feature>
<dbReference type="PIRSF" id="PIRSF500217">
    <property type="entry name" value="AlgI"/>
    <property type="match status" value="1"/>
</dbReference>
<evidence type="ECO:0000256" key="3">
    <source>
        <dbReference type="ARBA" id="ARBA00010323"/>
    </source>
</evidence>
<evidence type="ECO:0000256" key="8">
    <source>
        <dbReference type="ARBA" id="ARBA00022989"/>
    </source>
</evidence>
<evidence type="ECO:0000256" key="5">
    <source>
        <dbReference type="ARBA" id="ARBA00022679"/>
    </source>
</evidence>
<dbReference type="EC" id="2.3.1.-" evidence="11"/>
<feature type="transmembrane region" description="Helical" evidence="12">
    <location>
        <begin position="46"/>
        <end position="71"/>
    </location>
</feature>
<keyword evidence="7 11" id="KW-0016">Alginate biosynthesis</keyword>
<keyword evidence="6 11" id="KW-0812">Transmembrane</keyword>
<feature type="transmembrane region" description="Helical" evidence="12">
    <location>
        <begin position="251"/>
        <end position="271"/>
    </location>
</feature>
<evidence type="ECO:0000256" key="12">
    <source>
        <dbReference type="SAM" id="Phobius"/>
    </source>
</evidence>
<sequence length="496" mass="56001">MSLFYGRFPQKFTMDGKEMVFSSVVFIFYFLPVFLLIYYLTGVRNAVLLTASAVFYVWGEGLYLLLLIALLALNYSAGKIIGAAAGQQRKWTLGVFIFINLMVLGVFKYSQFFVDIISGLMGSEPPHLNMHLPLGISFFIFQLVSYLVEVYRQTIKPENSIIRLSTYVMMFPHLVAGPIVRYTDINDELHHRTVGIEKFGLGVQYFIVGLCQKVMIANSVAPAADHLFSLDPTGVTSAVAWIGATAYTVQIYFDFCGYSNMAIGLAFMLGFRFPKNFDYPYSSKSITEFWRRWHMSLSFWFRDYVYIPLGGSHGGEISTIRNLLIVFFVTGLWHGAAWTFIFWGLFHGVFVVLERVFLKRALEAAPDFLARLYTLLVVMVGWVYFRADSFDQAWVILKAMAGFDSALQEWQPMMVWMTPETVVALIAGVVLSFPVIPWVCARLKFTSVNGSTEPGRHGRDAADVHALPAFLLVGGLVCSVVLLASSSLNPFLYFRF</sequence>
<organism evidence="13 14">
    <name type="scientific">Pseudomonas simiae</name>
    <dbReference type="NCBI Taxonomy" id="321846"/>
    <lineage>
        <taxon>Bacteria</taxon>
        <taxon>Pseudomonadati</taxon>
        <taxon>Pseudomonadota</taxon>
        <taxon>Gammaproteobacteria</taxon>
        <taxon>Pseudomonadales</taxon>
        <taxon>Pseudomonadaceae</taxon>
        <taxon>Pseudomonas</taxon>
    </lineage>
</organism>
<proteinExistence type="inferred from homology"/>
<dbReference type="InterPro" id="IPR028362">
    <property type="entry name" value="AlgI"/>
</dbReference>
<dbReference type="InterPro" id="IPR024194">
    <property type="entry name" value="Ac/AlaTfrase_AlgI/DltB"/>
</dbReference>
<dbReference type="InterPro" id="IPR004299">
    <property type="entry name" value="MBOAT_fam"/>
</dbReference>
<keyword evidence="14" id="KW-1185">Reference proteome</keyword>
<keyword evidence="11" id="KW-0997">Cell inner membrane</keyword>
<evidence type="ECO:0000256" key="7">
    <source>
        <dbReference type="ARBA" id="ARBA00022841"/>
    </source>
</evidence>
<feature type="transmembrane region" description="Helical" evidence="12">
    <location>
        <begin position="464"/>
        <end position="484"/>
    </location>
</feature>
<comment type="similarity">
    <text evidence="3 11">Belongs to the membrane-bound acyltransferase family.</text>
</comment>
<comment type="caution">
    <text evidence="13">The sequence shown here is derived from an EMBL/GenBank/DDBJ whole genome shotgun (WGS) entry which is preliminary data.</text>
</comment>
<dbReference type="PANTHER" id="PTHR13285">
    <property type="entry name" value="ACYLTRANSFERASE"/>
    <property type="match status" value="1"/>
</dbReference>
<evidence type="ECO:0000256" key="2">
    <source>
        <dbReference type="ARBA" id="ARBA00005182"/>
    </source>
</evidence>
<keyword evidence="9 11" id="KW-0472">Membrane</keyword>
<keyword evidence="5 11" id="KW-0808">Transferase</keyword>
<name>A0ABS9FZX1_9PSED</name>
<comment type="subcellular location">
    <subcellularLocation>
        <location evidence="1">Cell inner membrane</location>
        <topology evidence="1">Multi-pass membrane protein</topology>
    </subcellularLocation>
</comment>
<feature type="transmembrane region" description="Helical" evidence="12">
    <location>
        <begin position="91"/>
        <end position="110"/>
    </location>
</feature>
<dbReference type="Pfam" id="PF03062">
    <property type="entry name" value="MBOAT"/>
    <property type="match status" value="1"/>
</dbReference>
<evidence type="ECO:0000256" key="9">
    <source>
        <dbReference type="ARBA" id="ARBA00023136"/>
    </source>
</evidence>
<keyword evidence="8 12" id="KW-1133">Transmembrane helix</keyword>
<feature type="transmembrane region" description="Helical" evidence="12">
    <location>
        <begin position="323"/>
        <end position="356"/>
    </location>
</feature>
<dbReference type="GeneID" id="45624673"/>
<accession>A0ABS9FZX1</accession>
<gene>
    <name evidence="13" type="ORF">GIW13_08600</name>
</gene>
<reference evidence="13 14" key="1">
    <citation type="submission" date="2019-11" db="EMBL/GenBank/DDBJ databases">
        <title>Epiphytic Pseudomonas syringae from cherry orchards.</title>
        <authorList>
            <person name="Hulin M.T."/>
        </authorList>
    </citation>
    <scope>NUCLEOTIDE SEQUENCE [LARGE SCALE GENOMIC DNA]</scope>
    <source>
        <strain evidence="13 14">PA-5-11C</strain>
    </source>
</reference>
<evidence type="ECO:0000256" key="11">
    <source>
        <dbReference type="PIRNR" id="PIRNR016636"/>
    </source>
</evidence>
<dbReference type="EMBL" id="WKCM01000011">
    <property type="protein sequence ID" value="MCF5318344.1"/>
    <property type="molecule type" value="Genomic_DNA"/>
</dbReference>